<comment type="caution">
    <text evidence="1">The sequence shown here is derived from an EMBL/GenBank/DDBJ whole genome shotgun (WGS) entry which is preliminary data.</text>
</comment>
<dbReference type="SUPFAM" id="SSF53474">
    <property type="entry name" value="alpha/beta-Hydrolases"/>
    <property type="match status" value="1"/>
</dbReference>
<dbReference type="Gene3D" id="3.40.50.1820">
    <property type="entry name" value="alpha/beta hydrolase"/>
    <property type="match status" value="1"/>
</dbReference>
<dbReference type="InterPro" id="IPR029058">
    <property type="entry name" value="AB_hydrolase_fold"/>
</dbReference>
<gene>
    <name evidence="1" type="ORF">POL72_07470</name>
</gene>
<reference evidence="1 2" key="1">
    <citation type="submission" date="2023-01" db="EMBL/GenBank/DDBJ databases">
        <title>Minimal conservation of predation-associated metabolite biosynthetic gene clusters underscores biosynthetic potential of Myxococcota including descriptions for ten novel species: Archangium lansinium sp. nov., Myxococcus landrumus sp. nov., Nannocystis bai.</title>
        <authorList>
            <person name="Ahearne A."/>
            <person name="Stevens C."/>
            <person name="Dowd S."/>
        </authorList>
    </citation>
    <scope>NUCLEOTIDE SEQUENCE [LARGE SCALE GENOMIC DNA]</scope>
    <source>
        <strain evidence="1 2">WIWO2</strain>
    </source>
</reference>
<accession>A0ABT5BVM0</accession>
<evidence type="ECO:0008006" key="3">
    <source>
        <dbReference type="Google" id="ProtNLM"/>
    </source>
</evidence>
<keyword evidence="2" id="KW-1185">Reference proteome</keyword>
<dbReference type="Proteomes" id="UP001217485">
    <property type="component" value="Unassembled WGS sequence"/>
</dbReference>
<sequence>MKDLSAICAADPVCGAKLGPEPWAKLDALFGKLAEGHCAELGADVALFASIAPLFVQIRSLRTHLFPLAYRIDRCEPGDVQAVGHYMQTLLELMSQPGGGEPRGSILLGTHVALSELWEEPAPTPAELQARCDAQRFCPREALELGQLYEAWPRYPHDRLWGGWPDSTVPILAMNGLLDPQTPIDLAELSADELTAPHQTFVAVPWSPHGVAFESPVKTPGAAPCGTQMMAKFIAAPEAPIDTTCLDDLAPVAWDEDPAVVEVLFGAKDMWENPASPAHELRRAAPIDWAAVARLARERTRWLGR</sequence>
<dbReference type="EMBL" id="JAQNDK010000001">
    <property type="protein sequence ID" value="MDC0677579.1"/>
    <property type="molecule type" value="Genomic_DNA"/>
</dbReference>
<dbReference type="RefSeq" id="WP_272094334.1">
    <property type="nucleotide sequence ID" value="NZ_JAQNDK010000001.1"/>
</dbReference>
<evidence type="ECO:0000313" key="1">
    <source>
        <dbReference type="EMBL" id="MDC0677579.1"/>
    </source>
</evidence>
<protein>
    <recommendedName>
        <fullName evidence="3">Peptidase S33 tripeptidyl aminopeptidase-like C-terminal domain-containing protein</fullName>
    </recommendedName>
</protein>
<proteinExistence type="predicted"/>
<evidence type="ECO:0000313" key="2">
    <source>
        <dbReference type="Proteomes" id="UP001217485"/>
    </source>
</evidence>
<name>A0ABT5BVM0_9BACT</name>
<organism evidence="1 2">
    <name type="scientific">Sorangium atrum</name>
    <dbReference type="NCBI Taxonomy" id="2995308"/>
    <lineage>
        <taxon>Bacteria</taxon>
        <taxon>Pseudomonadati</taxon>
        <taxon>Myxococcota</taxon>
        <taxon>Polyangia</taxon>
        <taxon>Polyangiales</taxon>
        <taxon>Polyangiaceae</taxon>
        <taxon>Sorangium</taxon>
    </lineage>
</organism>